<dbReference type="RefSeq" id="XP_007806207.1">
    <property type="nucleotide sequence ID" value="XM_007808016.1"/>
</dbReference>
<feature type="compositionally biased region" description="Basic and acidic residues" evidence="1">
    <location>
        <begin position="280"/>
        <end position="293"/>
    </location>
</feature>
<dbReference type="Proteomes" id="UP000019373">
    <property type="component" value="Unassembled WGS sequence"/>
</dbReference>
<name>U1FTS0_ENDPU</name>
<feature type="compositionally biased region" description="Low complexity" evidence="1">
    <location>
        <begin position="339"/>
        <end position="362"/>
    </location>
</feature>
<dbReference type="EMBL" id="KE721540">
    <property type="protein sequence ID" value="ERF68142.1"/>
    <property type="molecule type" value="Genomic_DNA"/>
</dbReference>
<feature type="compositionally biased region" description="Polar residues" evidence="1">
    <location>
        <begin position="421"/>
        <end position="434"/>
    </location>
</feature>
<feature type="region of interest" description="Disordered" evidence="1">
    <location>
        <begin position="338"/>
        <end position="368"/>
    </location>
</feature>
<feature type="compositionally biased region" description="Polar residues" evidence="1">
    <location>
        <begin position="496"/>
        <end position="507"/>
    </location>
</feature>
<feature type="region of interest" description="Disordered" evidence="1">
    <location>
        <begin position="480"/>
        <end position="507"/>
    </location>
</feature>
<keyword evidence="3" id="KW-1185">Reference proteome</keyword>
<dbReference type="eggNOG" id="ENOG502S08D">
    <property type="taxonomic scope" value="Eukaryota"/>
</dbReference>
<feature type="compositionally biased region" description="Low complexity" evidence="1">
    <location>
        <begin position="137"/>
        <end position="164"/>
    </location>
</feature>
<feature type="region of interest" description="Disordered" evidence="1">
    <location>
        <begin position="280"/>
        <end position="317"/>
    </location>
</feature>
<feature type="region of interest" description="Disordered" evidence="1">
    <location>
        <begin position="93"/>
        <end position="173"/>
    </location>
</feature>
<feature type="compositionally biased region" description="Polar residues" evidence="1">
    <location>
        <begin position="95"/>
        <end position="109"/>
    </location>
</feature>
<feature type="compositionally biased region" description="Polar residues" evidence="1">
    <location>
        <begin position="557"/>
        <end position="573"/>
    </location>
</feature>
<accession>U1FTS0</accession>
<reference evidence="3" key="1">
    <citation type="journal article" date="2014" name="BMC Genomics">
        <title>Genome characteristics reveal the impact of lichenization on lichen-forming fungus Endocarpon pusillum Hedwig (Verrucariales, Ascomycota).</title>
        <authorList>
            <person name="Wang Y.-Y."/>
            <person name="Liu B."/>
            <person name="Zhang X.-Y."/>
            <person name="Zhou Q.-M."/>
            <person name="Zhang T."/>
            <person name="Li H."/>
            <person name="Yu Y.-F."/>
            <person name="Zhang X.-L."/>
            <person name="Hao X.-Y."/>
            <person name="Wang M."/>
            <person name="Wang L."/>
            <person name="Wei J.-C."/>
        </authorList>
    </citation>
    <scope>NUCLEOTIDE SEQUENCE [LARGE SCALE GENOMIC DNA]</scope>
    <source>
        <strain evidence="3">Z07020 / HMAS-L-300199</strain>
    </source>
</reference>
<dbReference type="OrthoDB" id="419770at2759"/>
<evidence type="ECO:0000313" key="2">
    <source>
        <dbReference type="EMBL" id="ERF68142.1"/>
    </source>
</evidence>
<dbReference type="AlphaFoldDB" id="U1FTS0"/>
<evidence type="ECO:0000256" key="1">
    <source>
        <dbReference type="SAM" id="MobiDB-lite"/>
    </source>
</evidence>
<dbReference type="HOGENOM" id="CLU_012261_1_1_1"/>
<organism evidence="2 3">
    <name type="scientific">Endocarpon pusillum (strain Z07020 / HMAS-L-300199)</name>
    <name type="common">Lichen-forming fungus</name>
    <dbReference type="NCBI Taxonomy" id="1263415"/>
    <lineage>
        <taxon>Eukaryota</taxon>
        <taxon>Fungi</taxon>
        <taxon>Dikarya</taxon>
        <taxon>Ascomycota</taxon>
        <taxon>Pezizomycotina</taxon>
        <taxon>Eurotiomycetes</taxon>
        <taxon>Chaetothyriomycetidae</taxon>
        <taxon>Verrucariales</taxon>
        <taxon>Verrucariaceae</taxon>
        <taxon>Endocarpon</taxon>
    </lineage>
</organism>
<gene>
    <name evidence="2" type="ORF">EPUS_08208</name>
</gene>
<feature type="region of interest" description="Disordered" evidence="1">
    <location>
        <begin position="529"/>
        <end position="624"/>
    </location>
</feature>
<dbReference type="GeneID" id="19243059"/>
<evidence type="ECO:0000313" key="3">
    <source>
        <dbReference type="Proteomes" id="UP000019373"/>
    </source>
</evidence>
<proteinExistence type="predicted"/>
<sequence length="666" mass="74224">MACYRPGMSITLPRNFAPMGLDSLDEPKTPEQLFSEATLPPPPHHTTQRIRRSRIGNFSTHSHVLPTVLFASDIPVPSVEVPRDTGPIRPAWQQRIMQSSPSDRLQLPTNRHHSRPKTPLAQTKAEEPNWKSNAWTMDRPSSSLSMRSDSSSSSLESFVSRPSFGGSCTSPESDMTDPFIPQAINVISDTPSKPSRIFTSFSTVPPKPRWTIEQDNHIWNTYQMYLSDPTITPFKTVPGSLPPLGVCHRVAREARRTWPKATRVPHEIVRRHTFRDVMDESYAVRDKTPEGVRETTPTESSQADRRPPWPKESATRRRLKELCKRKFSIAPHYQRLMQSRSPSPFLESSPRRSSSRASRQSSLVHETTASYTTRDLGISLVASGATAPLAQLVTGDSPPKEAEEWFNTPIEPPSSSPPVAATSQLGLGINSDSMTIPRLASPFKPNTWGPSRARRNPSGSGQFDTVHATGPRLFSPCRFDPVSSTANKQRAEQHLNTEVSPDVGDSQQAKQEFVFTGSSNDINQRRIRLRNRGSTMGAVSNRERIERLFTPPGTLQEPLTENNTSSPNVNSTLMPPETEEKLKRLGSPFELDPNKRSNRSKTPRHVPSLSDPFVSNPFSTQSNTQSIGERLAAFGAMQGHNSQNVSQLGENLSDAERIRQQLLSRF</sequence>
<feature type="compositionally biased region" description="Basic and acidic residues" evidence="1">
    <location>
        <begin position="302"/>
        <end position="317"/>
    </location>
</feature>
<feature type="region of interest" description="Disordered" evidence="1">
    <location>
        <begin position="391"/>
        <end position="461"/>
    </location>
</feature>
<protein>
    <submittedName>
        <fullName evidence="2">Uncharacterized protein</fullName>
    </submittedName>
</protein>
<dbReference type="OMA" id="QILNMPF"/>